<evidence type="ECO:0000256" key="1">
    <source>
        <dbReference type="ARBA" id="ARBA00022737"/>
    </source>
</evidence>
<dbReference type="InParanoid" id="A0A7N5P1F7"/>
<organism evidence="6 7">
    <name type="scientific">Ailuropoda melanoleuca</name>
    <name type="common">Giant panda</name>
    <dbReference type="NCBI Taxonomy" id="9646"/>
    <lineage>
        <taxon>Eukaryota</taxon>
        <taxon>Metazoa</taxon>
        <taxon>Chordata</taxon>
        <taxon>Craniata</taxon>
        <taxon>Vertebrata</taxon>
        <taxon>Euteleostomi</taxon>
        <taxon>Mammalia</taxon>
        <taxon>Eutheria</taxon>
        <taxon>Laurasiatheria</taxon>
        <taxon>Carnivora</taxon>
        <taxon>Caniformia</taxon>
        <taxon>Ursidae</taxon>
        <taxon>Ailuropoda</taxon>
    </lineage>
</organism>
<dbReference type="Pfam" id="PF13176">
    <property type="entry name" value="TPR_7"/>
    <property type="match status" value="1"/>
</dbReference>
<dbReference type="SUPFAM" id="SSF48452">
    <property type="entry name" value="TPR-like"/>
    <property type="match status" value="3"/>
</dbReference>
<dbReference type="Ensembl" id="ENSAMET00000041264.1">
    <property type="protein sequence ID" value="ENSAMEP00000023132.1"/>
    <property type="gene ID" value="ENSAMEG00000020102.2"/>
</dbReference>
<dbReference type="InterPro" id="IPR011990">
    <property type="entry name" value="TPR-like_helical_dom_sf"/>
</dbReference>
<feature type="repeat" description="TPR" evidence="4">
    <location>
        <begin position="402"/>
        <end position="435"/>
    </location>
</feature>
<dbReference type="PANTHER" id="PTHR10271">
    <property type="entry name" value="INTERFERON-INDUCED PROTEIN WITH TETRATRICOPEPTIDE REPEATS"/>
    <property type="match status" value="1"/>
</dbReference>
<dbReference type="Pfam" id="PF13424">
    <property type="entry name" value="TPR_12"/>
    <property type="match status" value="1"/>
</dbReference>
<evidence type="ECO:0000313" key="6">
    <source>
        <dbReference type="Ensembl" id="ENSAMEP00000023132.1"/>
    </source>
</evidence>
<sequence>MEEEQFADMRHAGVLPSDRAERRSCSHQTPMGRDDPSDHSGSEERRPHPVPANALQAGIWGCASDKSNGNLLEESLAQLRCHFTWELLIEDTELPDLENRIFNEIDFLDTKYNVGIHNLLAYVKHLKGQNQEALGSLKEAEDLIQQEHAAQSDARSLVTWGNYAWLYYHMGRPAEAQAYLDKVESTCRKFEAPSRYRMECPQMDCEEGWALLKCGGKNYERAKACFEKALAVEPENPEFSTGYAITIYRLDGFNKETEVNKAFCLQPLKEAIRLNPKDAYIKALLALKLQDLGQEAEGEKYIEEALTNMSSQTYVFRYAAKFYRRKGSLDKALQLLKTALRATPSSTFLHHQIGLCYRAQMIEIKRAAHWQPRGKDRENVHRLAHLAINEIQKALMIKPTFELAYVELADLYAEIGQYTKAEDTFQKVLCMKTINDHLQQVIHYHYGHFQELHKISADKAITHYLKGLKIKVASSTRAKILTALEKLAKRRVHQNIRMVESLSILGFIHKLKGEVREALVCYEKALRLAADFNTVI</sequence>
<reference evidence="6 7" key="1">
    <citation type="journal article" date="2010" name="Nature">
        <title>The sequence and de novo assembly of the giant panda genome.</title>
        <authorList>
            <person name="Li R."/>
            <person name="Fan W."/>
            <person name="Tian G."/>
            <person name="Zhu H."/>
            <person name="He L."/>
            <person name="Cai J."/>
            <person name="Huang Q."/>
            <person name="Cai Q."/>
            <person name="Li B."/>
            <person name="Bai Y."/>
            <person name="Zhang Z."/>
            <person name="Zhang Y."/>
            <person name="Wang W."/>
            <person name="Li J."/>
            <person name="Wei F."/>
            <person name="Li H."/>
            <person name="Jian M."/>
            <person name="Li J."/>
            <person name="Zhang Z."/>
            <person name="Nielsen R."/>
            <person name="Li D."/>
            <person name="Gu W."/>
            <person name="Yang Z."/>
            <person name="Xuan Z."/>
            <person name="Ryder O.A."/>
            <person name="Leung F.C."/>
            <person name="Zhou Y."/>
            <person name="Cao J."/>
            <person name="Sun X."/>
            <person name="Fu Y."/>
            <person name="Fang X."/>
            <person name="Guo X."/>
            <person name="Wang B."/>
            <person name="Hou R."/>
            <person name="Shen F."/>
            <person name="Mu B."/>
            <person name="Ni P."/>
            <person name="Lin R."/>
            <person name="Qian W."/>
            <person name="Wang G."/>
            <person name="Yu C."/>
            <person name="Nie W."/>
            <person name="Wang J."/>
            <person name="Wu Z."/>
            <person name="Liang H."/>
            <person name="Min J."/>
            <person name="Wu Q."/>
            <person name="Cheng S."/>
            <person name="Ruan J."/>
            <person name="Wang M."/>
            <person name="Shi Z."/>
            <person name="Wen M."/>
            <person name="Liu B."/>
            <person name="Ren X."/>
            <person name="Zheng H."/>
            <person name="Dong D."/>
            <person name="Cook K."/>
            <person name="Shan G."/>
            <person name="Zhang H."/>
            <person name="Kosiol C."/>
            <person name="Xie X."/>
            <person name="Lu Z."/>
            <person name="Zheng H."/>
            <person name="Li Y."/>
            <person name="Steiner C.C."/>
            <person name="Lam T.T."/>
            <person name="Lin S."/>
            <person name="Zhang Q."/>
            <person name="Li G."/>
            <person name="Tian J."/>
            <person name="Gong T."/>
            <person name="Liu H."/>
            <person name="Zhang D."/>
            <person name="Fang L."/>
            <person name="Ye C."/>
            <person name="Zhang J."/>
            <person name="Hu W."/>
            <person name="Xu A."/>
            <person name="Ren Y."/>
            <person name="Zhang G."/>
            <person name="Bruford M.W."/>
            <person name="Li Q."/>
            <person name="Ma L."/>
            <person name="Guo Y."/>
            <person name="An N."/>
            <person name="Hu Y."/>
            <person name="Zheng Y."/>
            <person name="Shi Y."/>
            <person name="Li Z."/>
            <person name="Liu Q."/>
            <person name="Chen Y."/>
            <person name="Zhao J."/>
            <person name="Qu N."/>
            <person name="Zhao S."/>
            <person name="Tian F."/>
            <person name="Wang X."/>
            <person name="Wang H."/>
            <person name="Xu L."/>
            <person name="Liu X."/>
            <person name="Vinar T."/>
            <person name="Wang Y."/>
            <person name="Lam T.W."/>
            <person name="Yiu S.M."/>
            <person name="Liu S."/>
            <person name="Zhang H."/>
            <person name="Li D."/>
            <person name="Huang Y."/>
            <person name="Wang X."/>
            <person name="Yang G."/>
            <person name="Jiang Z."/>
            <person name="Wang J."/>
            <person name="Qin N."/>
            <person name="Li L."/>
            <person name="Li J."/>
            <person name="Bolund L."/>
            <person name="Kristiansen K."/>
            <person name="Wong G.K."/>
            <person name="Olson M."/>
            <person name="Zhang X."/>
            <person name="Li S."/>
            <person name="Yang H."/>
            <person name="Wang J."/>
            <person name="Wang J."/>
        </authorList>
    </citation>
    <scope>NUCLEOTIDE SEQUENCE [LARGE SCALE GENOMIC DNA]</scope>
</reference>
<keyword evidence="2 4" id="KW-0802">TPR repeat</keyword>
<feature type="region of interest" description="Disordered" evidence="5">
    <location>
        <begin position="1"/>
        <end position="50"/>
    </location>
</feature>
<evidence type="ECO:0000256" key="5">
    <source>
        <dbReference type="SAM" id="MobiDB-lite"/>
    </source>
</evidence>
<dbReference type="Pfam" id="PF13181">
    <property type="entry name" value="TPR_8"/>
    <property type="match status" value="2"/>
</dbReference>
<evidence type="ECO:0000313" key="7">
    <source>
        <dbReference type="Proteomes" id="UP000008912"/>
    </source>
</evidence>
<dbReference type="GO" id="GO:0003723">
    <property type="term" value="F:RNA binding"/>
    <property type="evidence" value="ECO:0007669"/>
    <property type="project" value="TreeGrafter"/>
</dbReference>
<dbReference type="Proteomes" id="UP000008912">
    <property type="component" value="Unassembled WGS sequence"/>
</dbReference>
<reference evidence="6" key="3">
    <citation type="submission" date="2025-09" db="UniProtKB">
        <authorList>
            <consortium name="Ensembl"/>
        </authorList>
    </citation>
    <scope>IDENTIFICATION</scope>
</reference>
<gene>
    <name evidence="6" type="primary">LOC109488883</name>
</gene>
<name>A0A7N5P1F7_AILME</name>
<dbReference type="GO" id="GO:0005829">
    <property type="term" value="C:cytosol"/>
    <property type="evidence" value="ECO:0007669"/>
    <property type="project" value="TreeGrafter"/>
</dbReference>
<feature type="repeat" description="TPR" evidence="4">
    <location>
        <begin position="313"/>
        <end position="346"/>
    </location>
</feature>
<evidence type="ECO:0000256" key="3">
    <source>
        <dbReference type="ARBA" id="ARBA00038336"/>
    </source>
</evidence>
<dbReference type="AlphaFoldDB" id="A0A7N5P1F7"/>
<comment type="similarity">
    <text evidence="3">Belongs to the IFIT family.</text>
</comment>
<keyword evidence="7" id="KW-1185">Reference proteome</keyword>
<dbReference type="FunFam" id="1.25.40.10:FF:000026">
    <property type="entry name" value="Interferon-induced protein with tetratricopeptide repeats 5"/>
    <property type="match status" value="1"/>
</dbReference>
<dbReference type="SMART" id="SM00028">
    <property type="entry name" value="TPR"/>
    <property type="match status" value="7"/>
</dbReference>
<dbReference type="GeneTree" id="ENSGT00950000182946"/>
<protein>
    <submittedName>
        <fullName evidence="6">Interferon induced protein with tetratricopeptide repeats 2</fullName>
    </submittedName>
</protein>
<reference evidence="6" key="2">
    <citation type="submission" date="2025-08" db="UniProtKB">
        <authorList>
            <consortium name="Ensembl"/>
        </authorList>
    </citation>
    <scope>IDENTIFICATION</scope>
</reference>
<dbReference type="InterPro" id="IPR019734">
    <property type="entry name" value="TPR_rpt"/>
</dbReference>
<proteinExistence type="inferred from homology"/>
<dbReference type="GO" id="GO:0051607">
    <property type="term" value="P:defense response to virus"/>
    <property type="evidence" value="ECO:0007669"/>
    <property type="project" value="TreeGrafter"/>
</dbReference>
<dbReference type="PANTHER" id="PTHR10271:SF16">
    <property type="entry name" value="INTERFERON-INDUCED PROTEIN WITH TETRATRICOPEPTIDE REPEATS 1B"/>
    <property type="match status" value="1"/>
</dbReference>
<evidence type="ECO:0000256" key="4">
    <source>
        <dbReference type="PROSITE-ProRule" id="PRU00339"/>
    </source>
</evidence>
<feature type="compositionally biased region" description="Basic and acidic residues" evidence="5">
    <location>
        <begin position="32"/>
        <end position="47"/>
    </location>
</feature>
<evidence type="ECO:0000256" key="2">
    <source>
        <dbReference type="ARBA" id="ARBA00022803"/>
    </source>
</evidence>
<keyword evidence="1" id="KW-0677">Repeat</keyword>
<accession>A0A7N5P1F7</accession>
<feature type="repeat" description="TPR" evidence="4">
    <location>
        <begin position="499"/>
        <end position="532"/>
    </location>
</feature>
<dbReference type="PROSITE" id="PS50005">
    <property type="entry name" value="TPR"/>
    <property type="match status" value="3"/>
</dbReference>
<dbReference type="Gene3D" id="1.25.40.10">
    <property type="entry name" value="Tetratricopeptide repeat domain"/>
    <property type="match status" value="3"/>
</dbReference>